<feature type="transmembrane region" description="Helical" evidence="1">
    <location>
        <begin position="20"/>
        <end position="53"/>
    </location>
</feature>
<dbReference type="RefSeq" id="WP_121938305.1">
    <property type="nucleotide sequence ID" value="NZ_REFR01000010.1"/>
</dbReference>
<keyword evidence="1" id="KW-1133">Transmembrane helix</keyword>
<dbReference type="AlphaFoldDB" id="A0A3M0CJP9"/>
<evidence type="ECO:0000313" key="3">
    <source>
        <dbReference type="Proteomes" id="UP000271227"/>
    </source>
</evidence>
<evidence type="ECO:0000256" key="1">
    <source>
        <dbReference type="SAM" id="Phobius"/>
    </source>
</evidence>
<dbReference type="Proteomes" id="UP000271227">
    <property type="component" value="Unassembled WGS sequence"/>
</dbReference>
<keyword evidence="3" id="KW-1185">Reference proteome</keyword>
<sequence length="98" mass="11859">MTARKLQRWIRQNLPSSKLARWAVGLLLIIGGILGFLPVLGFWMLPLGLYVLSMDSRPVRRFRRRLDLFFGRAWYRLRNRLRGERTRRRQKHRDGKNR</sequence>
<keyword evidence="1" id="KW-0812">Transmembrane</keyword>
<name>A0A3M0CJP9_9PROT</name>
<protein>
    <submittedName>
        <fullName evidence="2">Uncharacterized protein</fullName>
    </submittedName>
</protein>
<dbReference type="EMBL" id="REFR01000010">
    <property type="protein sequence ID" value="RMB08997.1"/>
    <property type="molecule type" value="Genomic_DNA"/>
</dbReference>
<comment type="caution">
    <text evidence="2">The sequence shown here is derived from an EMBL/GenBank/DDBJ whole genome shotgun (WGS) entry which is preliminary data.</text>
</comment>
<gene>
    <name evidence="2" type="ORF">BXY39_1644</name>
</gene>
<reference evidence="2 3" key="1">
    <citation type="submission" date="2018-10" db="EMBL/GenBank/DDBJ databases">
        <title>Genomic Encyclopedia of Archaeal and Bacterial Type Strains, Phase II (KMG-II): from individual species to whole genera.</title>
        <authorList>
            <person name="Goeker M."/>
        </authorList>
    </citation>
    <scope>NUCLEOTIDE SEQUENCE [LARGE SCALE GENOMIC DNA]</scope>
    <source>
        <strain evidence="2 3">DSM 25217</strain>
    </source>
</reference>
<dbReference type="InParanoid" id="A0A3M0CJP9"/>
<proteinExistence type="predicted"/>
<evidence type="ECO:0000313" key="2">
    <source>
        <dbReference type="EMBL" id="RMB08997.1"/>
    </source>
</evidence>
<keyword evidence="1" id="KW-0472">Membrane</keyword>
<organism evidence="2 3">
    <name type="scientific">Eilatimonas milleporae</name>
    <dbReference type="NCBI Taxonomy" id="911205"/>
    <lineage>
        <taxon>Bacteria</taxon>
        <taxon>Pseudomonadati</taxon>
        <taxon>Pseudomonadota</taxon>
        <taxon>Alphaproteobacteria</taxon>
        <taxon>Kordiimonadales</taxon>
        <taxon>Kordiimonadaceae</taxon>
        <taxon>Eilatimonas</taxon>
    </lineage>
</organism>
<accession>A0A3M0CJP9</accession>